<organism evidence="1 2">
    <name type="scientific">Pseudanabaena frigida</name>
    <dbReference type="NCBI Taxonomy" id="945775"/>
    <lineage>
        <taxon>Bacteria</taxon>
        <taxon>Bacillati</taxon>
        <taxon>Cyanobacteriota</taxon>
        <taxon>Cyanophyceae</taxon>
        <taxon>Pseudanabaenales</taxon>
        <taxon>Pseudanabaenaceae</taxon>
        <taxon>Pseudanabaena</taxon>
    </lineage>
</organism>
<comment type="caution">
    <text evidence="1">The sequence shown here is derived from an EMBL/GenBank/DDBJ whole genome shotgun (WGS) entry which is preliminary data.</text>
</comment>
<dbReference type="AlphaFoldDB" id="A0A2W4WD59"/>
<reference evidence="1 2" key="2">
    <citation type="submission" date="2018-06" db="EMBL/GenBank/DDBJ databases">
        <title>Metagenomic assembly of (sub)arctic Cyanobacteria and their associated microbiome from non-axenic cultures.</title>
        <authorList>
            <person name="Baurain D."/>
        </authorList>
    </citation>
    <scope>NUCLEOTIDE SEQUENCE [LARGE SCALE GENOMIC DNA]</scope>
    <source>
        <strain evidence="1">ULC066bin1</strain>
    </source>
</reference>
<sequence>MTEIFSFDIFDTLLTRLVIEPTEIFRICGDRALQFGWIKFSSETFRNIRINAERQSRLFYEGGEVSLDEIYREIANTLEIDLEIVDKLKKLEIEVETEYLVAVPTAHQLVEKARRSHPHVLFLSDMYLPADFLEERLKQHGFWQEGERLYLSAQCRKSKGQGDLFLQVLEDLRLSPQALVHTGNSKHTDVDKPKSLGVRSIGFNDANPNRYESILQKYSHNTNGITSLWAGIARYTRLTRDAKSNKEAVLRDIAASVAAPILTAYTIWILQQAKEKQLARIYFLARDGEILLKIAKELAPNIYPEVELRYLYVSRQALRMPGLTKINKAFWEWMFDDTDIFTIDSLLARMCLDRQSAQPIFEPLGYPCDRWQQNLSSKERLSLRSQLEKNEPLQELVLQVAKQKREVLKAYLQQEKMLDGQAFGLVDVGWRGSLQVSLENVFELFGTRMPVGFYFALDKPTGGLKHKGEAIAFFFNLNNSTGLRNDIDYRYVSAMEVFCAGCEGTTLDYALQPDNSVLPVLKHVNNQPALSWGLKPFQESVITFVRHLVERSPADFPLSMFSTISPKLLREALDELFLTFNNSPTKQEAEAFMDCPFFDDPNELYHFYWAMPFRLATVLKYAIARSAGITVHRNAWYEASLQVSSPHVKVLVPIAIAQRKLLQRLKKLVMSIKTRN</sequence>
<evidence type="ECO:0000313" key="1">
    <source>
        <dbReference type="EMBL" id="PZO41127.1"/>
    </source>
</evidence>
<dbReference type="Proteomes" id="UP000249467">
    <property type="component" value="Unassembled WGS sequence"/>
</dbReference>
<dbReference type="InterPro" id="IPR036412">
    <property type="entry name" value="HAD-like_sf"/>
</dbReference>
<protein>
    <recommendedName>
        <fullName evidence="3">HAD family hydrolase</fullName>
    </recommendedName>
</protein>
<dbReference type="Gene3D" id="1.10.150.400">
    <property type="match status" value="1"/>
</dbReference>
<evidence type="ECO:0008006" key="3">
    <source>
        <dbReference type="Google" id="ProtNLM"/>
    </source>
</evidence>
<dbReference type="InterPro" id="IPR023214">
    <property type="entry name" value="HAD_sf"/>
</dbReference>
<dbReference type="EMBL" id="QBML01000012">
    <property type="protein sequence ID" value="PZO41127.1"/>
    <property type="molecule type" value="Genomic_DNA"/>
</dbReference>
<reference evidence="1 2" key="1">
    <citation type="submission" date="2018-04" db="EMBL/GenBank/DDBJ databases">
        <authorList>
            <person name="Go L.Y."/>
            <person name="Mitchell J.A."/>
        </authorList>
    </citation>
    <scope>NUCLEOTIDE SEQUENCE [LARGE SCALE GENOMIC DNA]</scope>
    <source>
        <strain evidence="1">ULC066bin1</strain>
    </source>
</reference>
<proteinExistence type="predicted"/>
<gene>
    <name evidence="1" type="ORF">DCF19_10330</name>
</gene>
<evidence type="ECO:0000313" key="2">
    <source>
        <dbReference type="Proteomes" id="UP000249467"/>
    </source>
</evidence>
<dbReference type="Gene3D" id="3.40.50.1000">
    <property type="entry name" value="HAD superfamily/HAD-like"/>
    <property type="match status" value="1"/>
</dbReference>
<dbReference type="SUPFAM" id="SSF56784">
    <property type="entry name" value="HAD-like"/>
    <property type="match status" value="1"/>
</dbReference>
<name>A0A2W4WD59_9CYAN</name>
<accession>A0A2W4WD59</accession>